<gene>
    <name evidence="1" type="ORF">OS493_019246</name>
</gene>
<accession>A0A9W9YBN1</accession>
<organism evidence="1 2">
    <name type="scientific">Desmophyllum pertusum</name>
    <dbReference type="NCBI Taxonomy" id="174260"/>
    <lineage>
        <taxon>Eukaryota</taxon>
        <taxon>Metazoa</taxon>
        <taxon>Cnidaria</taxon>
        <taxon>Anthozoa</taxon>
        <taxon>Hexacorallia</taxon>
        <taxon>Scleractinia</taxon>
        <taxon>Caryophylliina</taxon>
        <taxon>Caryophylliidae</taxon>
        <taxon>Desmophyllum</taxon>
    </lineage>
</organism>
<sequence length="118" mass="13705">MPSRVIPSETSVHGDQEMPTTISAQPTLNEVSFVVSIPEQENVNEQLLDAIEEIYSPVLKMMKLFGTYFGETSFKRLAYTSTGRCRQTYLSFAYLLWRGSFWCLVEFCDGFCRYFLWK</sequence>
<keyword evidence="2" id="KW-1185">Reference proteome</keyword>
<dbReference type="AlphaFoldDB" id="A0A9W9YBN1"/>
<reference evidence="1" key="1">
    <citation type="submission" date="2023-01" db="EMBL/GenBank/DDBJ databases">
        <title>Genome assembly of the deep-sea coral Lophelia pertusa.</title>
        <authorList>
            <person name="Herrera S."/>
            <person name="Cordes E."/>
        </authorList>
    </citation>
    <scope>NUCLEOTIDE SEQUENCE</scope>
    <source>
        <strain evidence="1">USNM1676648</strain>
        <tissue evidence="1">Polyp</tissue>
    </source>
</reference>
<protein>
    <submittedName>
        <fullName evidence="1">Uncharacterized protein</fullName>
    </submittedName>
</protein>
<comment type="caution">
    <text evidence="1">The sequence shown here is derived from an EMBL/GenBank/DDBJ whole genome shotgun (WGS) entry which is preliminary data.</text>
</comment>
<evidence type="ECO:0000313" key="1">
    <source>
        <dbReference type="EMBL" id="KAJ7331654.1"/>
    </source>
</evidence>
<dbReference type="Proteomes" id="UP001163046">
    <property type="component" value="Unassembled WGS sequence"/>
</dbReference>
<evidence type="ECO:0000313" key="2">
    <source>
        <dbReference type="Proteomes" id="UP001163046"/>
    </source>
</evidence>
<proteinExistence type="predicted"/>
<dbReference type="EMBL" id="MU827788">
    <property type="protein sequence ID" value="KAJ7331654.1"/>
    <property type="molecule type" value="Genomic_DNA"/>
</dbReference>
<name>A0A9W9YBN1_9CNID</name>